<dbReference type="EMBL" id="JAPNKE010000002">
    <property type="protein sequence ID" value="MCY1012920.1"/>
    <property type="molecule type" value="Genomic_DNA"/>
</dbReference>
<organism evidence="1 2">
    <name type="scientific">Nannocystis pusilla</name>
    <dbReference type="NCBI Taxonomy" id="889268"/>
    <lineage>
        <taxon>Bacteria</taxon>
        <taxon>Pseudomonadati</taxon>
        <taxon>Myxococcota</taxon>
        <taxon>Polyangia</taxon>
        <taxon>Nannocystales</taxon>
        <taxon>Nannocystaceae</taxon>
        <taxon>Nannocystis</taxon>
    </lineage>
</organism>
<dbReference type="Proteomes" id="UP001150924">
    <property type="component" value="Unassembled WGS sequence"/>
</dbReference>
<accession>A0A9X3F0B6</accession>
<proteinExistence type="predicted"/>
<dbReference type="RefSeq" id="WP_267776497.1">
    <property type="nucleotide sequence ID" value="NZ_JAPNKE010000002.1"/>
</dbReference>
<sequence>MRLAPIIPVLLLCVVGCDKPSTTSAPPSSAATEFHVSIFNACGNDVTVEVGAAAGSGRKVLLLNAARETITGGAEQLFLLGKDGELLATYQPIQGKQKAQVTSDCTAIERVD</sequence>
<gene>
    <name evidence="1" type="ORF">OV079_46765</name>
</gene>
<protein>
    <submittedName>
        <fullName evidence="1">Uncharacterized protein</fullName>
    </submittedName>
</protein>
<reference evidence="1" key="1">
    <citation type="submission" date="2022-11" db="EMBL/GenBank/DDBJ databases">
        <title>Minimal conservation of predation-associated metabolite biosynthetic gene clusters underscores biosynthetic potential of Myxococcota including descriptions for ten novel species: Archangium lansinium sp. nov., Myxococcus landrumus sp. nov., Nannocystis bai.</title>
        <authorList>
            <person name="Ahearne A."/>
            <person name="Stevens C."/>
            <person name="Phillips K."/>
        </authorList>
    </citation>
    <scope>NUCLEOTIDE SEQUENCE</scope>
    <source>
        <strain evidence="1">Na p29</strain>
    </source>
</reference>
<comment type="caution">
    <text evidence="1">The sequence shown here is derived from an EMBL/GenBank/DDBJ whole genome shotgun (WGS) entry which is preliminary data.</text>
</comment>
<dbReference type="AlphaFoldDB" id="A0A9X3F0B6"/>
<name>A0A9X3F0B6_9BACT</name>
<evidence type="ECO:0000313" key="1">
    <source>
        <dbReference type="EMBL" id="MCY1012920.1"/>
    </source>
</evidence>
<evidence type="ECO:0000313" key="2">
    <source>
        <dbReference type="Proteomes" id="UP001150924"/>
    </source>
</evidence>
<keyword evidence="2" id="KW-1185">Reference proteome</keyword>